<keyword evidence="6" id="KW-0501">Molybdenum cofactor biosynthesis</keyword>
<evidence type="ECO:0000313" key="14">
    <source>
        <dbReference type="EMBL" id="KEQ19228.1"/>
    </source>
</evidence>
<dbReference type="GO" id="GO:0006777">
    <property type="term" value="P:Mo-molybdopterin cofactor biosynthetic process"/>
    <property type="evidence" value="ECO:0007669"/>
    <property type="project" value="UniProtKB-KW"/>
</dbReference>
<dbReference type="PANTHER" id="PTHR23404">
    <property type="entry name" value="MOLYBDOPTERIN SYNTHASE RELATED"/>
    <property type="match status" value="1"/>
</dbReference>
<dbReference type="EC" id="2.8.1.12" evidence="3"/>
<dbReference type="UniPathway" id="UPA00344"/>
<evidence type="ECO:0000256" key="10">
    <source>
        <dbReference type="ARBA" id="ARBA00030781"/>
    </source>
</evidence>
<comment type="caution">
    <text evidence="14">The sequence shown here is derived from an EMBL/GenBank/DDBJ whole genome shotgun (WGS) entry which is preliminary data.</text>
</comment>
<comment type="similarity">
    <text evidence="2">Belongs to the MoaE family.</text>
</comment>
<keyword evidence="5" id="KW-0808">Transferase</keyword>
<sequence>MISIQQEDFDPGSEQDQLSSNCGTGALVTFTGLVRDENLGDDVGGLYLEHYPGMTEKALQAIIDEAAERWPLQAIKVIHRVGQLHPGDRIVFVGVASAHRKAAFEICEFVMDYLKTRAPFWKKETTAEGDRWVDARESDEEAAKRWGQECRGQE</sequence>
<dbReference type="FunFam" id="3.90.1170.40:FF:000001">
    <property type="entry name" value="Molybdopterin synthase catalytic subunit MoaE"/>
    <property type="match status" value="1"/>
</dbReference>
<proteinExistence type="inferred from homology"/>
<dbReference type="OrthoDB" id="9803224at2"/>
<dbReference type="Gene3D" id="3.90.1170.40">
    <property type="entry name" value="Molybdopterin biosynthesis MoaE subunit"/>
    <property type="match status" value="1"/>
</dbReference>
<dbReference type="eggNOG" id="COG0314">
    <property type="taxonomic scope" value="Bacteria"/>
</dbReference>
<evidence type="ECO:0000256" key="2">
    <source>
        <dbReference type="ARBA" id="ARBA00005426"/>
    </source>
</evidence>
<dbReference type="STRING" id="1137799.GZ78_04370"/>
<dbReference type="RefSeq" id="WP_034832933.1">
    <property type="nucleotide sequence ID" value="NZ_JOKH01000001.1"/>
</dbReference>
<evidence type="ECO:0000256" key="6">
    <source>
        <dbReference type="ARBA" id="ARBA00023150"/>
    </source>
</evidence>
<keyword evidence="15" id="KW-1185">Reference proteome</keyword>
<evidence type="ECO:0000256" key="4">
    <source>
        <dbReference type="ARBA" id="ARBA00013858"/>
    </source>
</evidence>
<evidence type="ECO:0000256" key="11">
    <source>
        <dbReference type="ARBA" id="ARBA00032474"/>
    </source>
</evidence>
<evidence type="ECO:0000256" key="3">
    <source>
        <dbReference type="ARBA" id="ARBA00011950"/>
    </source>
</evidence>
<gene>
    <name evidence="14" type="ORF">GZ78_04370</name>
</gene>
<comment type="subunit">
    <text evidence="7">Heterotetramer of 2 MoaD subunits and 2 MoaE subunits. Also stable as homodimer. The enzyme changes between these two forms during catalysis.</text>
</comment>
<dbReference type="InterPro" id="IPR003448">
    <property type="entry name" value="Mopterin_biosynth_MoaE"/>
</dbReference>
<accession>A0A081NLA5</accession>
<evidence type="ECO:0000256" key="9">
    <source>
        <dbReference type="ARBA" id="ARBA00030407"/>
    </source>
</evidence>
<dbReference type="Pfam" id="PF02391">
    <property type="entry name" value="MoaE"/>
    <property type="match status" value="1"/>
</dbReference>
<dbReference type="Proteomes" id="UP000028073">
    <property type="component" value="Unassembled WGS sequence"/>
</dbReference>
<evidence type="ECO:0000256" key="7">
    <source>
        <dbReference type="ARBA" id="ARBA00026066"/>
    </source>
</evidence>
<dbReference type="AlphaFoldDB" id="A0A081NLA5"/>
<evidence type="ECO:0000256" key="8">
    <source>
        <dbReference type="ARBA" id="ARBA00029745"/>
    </source>
</evidence>
<dbReference type="NCBIfam" id="NF007959">
    <property type="entry name" value="PRK10678.1"/>
    <property type="match status" value="1"/>
</dbReference>
<name>A0A081NLA5_9GAMM</name>
<protein>
    <recommendedName>
        <fullName evidence="4">Molybdopterin synthase catalytic subunit</fullName>
        <ecNumber evidence="3">2.8.1.12</ecNumber>
    </recommendedName>
    <alternativeName>
        <fullName evidence="10">MPT synthase subunit 2</fullName>
    </alternativeName>
    <alternativeName>
        <fullName evidence="8">Molybdenum cofactor biosynthesis protein E</fullName>
    </alternativeName>
    <alternativeName>
        <fullName evidence="9">Molybdopterin-converting factor large subunit</fullName>
    </alternativeName>
    <alternativeName>
        <fullName evidence="11">Molybdopterin-converting factor subunit 2</fullName>
    </alternativeName>
</protein>
<dbReference type="SUPFAM" id="SSF54690">
    <property type="entry name" value="Molybdopterin synthase subunit MoaE"/>
    <property type="match status" value="1"/>
</dbReference>
<reference evidence="14 15" key="1">
    <citation type="submission" date="2014-06" db="EMBL/GenBank/DDBJ databases">
        <title>Whole Genome Sequences of Three Symbiotic Endozoicomonas Bacteria.</title>
        <authorList>
            <person name="Neave M.J."/>
            <person name="Apprill A."/>
            <person name="Voolstra C.R."/>
        </authorList>
    </citation>
    <scope>NUCLEOTIDE SEQUENCE [LARGE SCALE GENOMIC DNA]</scope>
    <source>
        <strain evidence="14 15">DSM 25634</strain>
    </source>
</reference>
<evidence type="ECO:0000256" key="13">
    <source>
        <dbReference type="SAM" id="MobiDB-lite"/>
    </source>
</evidence>
<evidence type="ECO:0000256" key="1">
    <source>
        <dbReference type="ARBA" id="ARBA00005046"/>
    </source>
</evidence>
<dbReference type="CDD" id="cd00756">
    <property type="entry name" value="MoaE"/>
    <property type="match status" value="1"/>
</dbReference>
<comment type="pathway">
    <text evidence="1">Cofactor biosynthesis; molybdopterin biosynthesis.</text>
</comment>
<feature type="region of interest" description="Disordered" evidence="13">
    <location>
        <begin position="1"/>
        <end position="20"/>
    </location>
</feature>
<evidence type="ECO:0000256" key="5">
    <source>
        <dbReference type="ARBA" id="ARBA00022679"/>
    </source>
</evidence>
<dbReference type="GO" id="GO:0030366">
    <property type="term" value="F:molybdopterin synthase activity"/>
    <property type="evidence" value="ECO:0007669"/>
    <property type="project" value="UniProtKB-EC"/>
</dbReference>
<evidence type="ECO:0000313" key="15">
    <source>
        <dbReference type="Proteomes" id="UP000028073"/>
    </source>
</evidence>
<comment type="catalytic activity">
    <reaction evidence="12">
        <text>2 [molybdopterin-synthase sulfur-carrier protein]-C-terminal-Gly-aminoethanethioate + cyclic pyranopterin phosphate + H2O = molybdopterin + 2 [molybdopterin-synthase sulfur-carrier protein]-C-terminal Gly-Gly + 2 H(+)</text>
        <dbReference type="Rhea" id="RHEA:26333"/>
        <dbReference type="Rhea" id="RHEA-COMP:12202"/>
        <dbReference type="Rhea" id="RHEA-COMP:19907"/>
        <dbReference type="ChEBI" id="CHEBI:15377"/>
        <dbReference type="ChEBI" id="CHEBI:15378"/>
        <dbReference type="ChEBI" id="CHEBI:58698"/>
        <dbReference type="ChEBI" id="CHEBI:59648"/>
        <dbReference type="ChEBI" id="CHEBI:90778"/>
        <dbReference type="ChEBI" id="CHEBI:232372"/>
        <dbReference type="EC" id="2.8.1.12"/>
    </reaction>
</comment>
<dbReference type="InterPro" id="IPR036563">
    <property type="entry name" value="MoaE_sf"/>
</dbReference>
<organism evidence="14 15">
    <name type="scientific">Endozoicomonas numazuensis</name>
    <dbReference type="NCBI Taxonomy" id="1137799"/>
    <lineage>
        <taxon>Bacteria</taxon>
        <taxon>Pseudomonadati</taxon>
        <taxon>Pseudomonadota</taxon>
        <taxon>Gammaproteobacteria</taxon>
        <taxon>Oceanospirillales</taxon>
        <taxon>Endozoicomonadaceae</taxon>
        <taxon>Endozoicomonas</taxon>
    </lineage>
</organism>
<evidence type="ECO:0000256" key="12">
    <source>
        <dbReference type="ARBA" id="ARBA00049878"/>
    </source>
</evidence>
<dbReference type="EMBL" id="JOKH01000001">
    <property type="protein sequence ID" value="KEQ19228.1"/>
    <property type="molecule type" value="Genomic_DNA"/>
</dbReference>